<dbReference type="Pfam" id="PF00144">
    <property type="entry name" value="Beta-lactamase"/>
    <property type="match status" value="1"/>
</dbReference>
<dbReference type="GO" id="GO:0016787">
    <property type="term" value="F:hydrolase activity"/>
    <property type="evidence" value="ECO:0007669"/>
    <property type="project" value="UniProtKB-KW"/>
</dbReference>
<evidence type="ECO:0000259" key="1">
    <source>
        <dbReference type="Pfam" id="PF00144"/>
    </source>
</evidence>
<name>A0A437SW52_9LACO</name>
<protein>
    <submittedName>
        <fullName evidence="2">Class C beta-lactamase-related serine hydrolase</fullName>
    </submittedName>
</protein>
<dbReference type="Proteomes" id="UP000288291">
    <property type="component" value="Unassembled WGS sequence"/>
</dbReference>
<evidence type="ECO:0000313" key="3">
    <source>
        <dbReference type="Proteomes" id="UP000288291"/>
    </source>
</evidence>
<sequence>MSNWNKISDVINEEIEAKSLAGAAVYAVQNGQEKLNQGYGKDRKDAIYRLYSMTKVATAVVIFKLVEMGKIALDANIGDYIPSWKHHRIFDKNKNIVPAKEITIQELLNMQSGMPYPGDNQFGPNQTKLFEQEIELEMKENSNLTTLDIVTKAGNLPGDFEPGTNWQYGISADILAGVIEAVTGKRAYEVYQELVFKPLAMNDTDFRVPTDKLKRVSVLTKRDPNYQYVTEYERPALTTPRTDTMTLPLVDSVDTVEPYFCAGGGGLYSTVQDYAKLMLMLLNKGELNGVRILKPETVEFMTTPQMTEEMYEKMHQDPVGHGVPGYAYSNLLRILVKPEEARILGVNGNVGEFGWDAAGGAFCLADPTTKTVMVYMQQDLSGAEPILRRKIYSALMEEE</sequence>
<dbReference type="EMBL" id="RXIA01000007">
    <property type="protein sequence ID" value="RVU71158.1"/>
    <property type="molecule type" value="Genomic_DNA"/>
</dbReference>
<proteinExistence type="predicted"/>
<reference evidence="2 3" key="1">
    <citation type="submission" date="2018-12" db="EMBL/GenBank/DDBJ databases">
        <authorList>
            <person name="Meng J."/>
        </authorList>
    </citation>
    <scope>NUCLEOTIDE SEQUENCE [LARGE SCALE GENOMIC DNA]</scope>
    <source>
        <strain evidence="2 3">HT111-2</strain>
    </source>
</reference>
<dbReference type="AlphaFoldDB" id="A0A437SW52"/>
<dbReference type="Gene3D" id="3.40.710.10">
    <property type="entry name" value="DD-peptidase/beta-lactamase superfamily"/>
    <property type="match status" value="1"/>
</dbReference>
<dbReference type="RefSeq" id="WP_103661298.1">
    <property type="nucleotide sequence ID" value="NZ_ML136876.1"/>
</dbReference>
<dbReference type="InterPro" id="IPR001466">
    <property type="entry name" value="Beta-lactam-related"/>
</dbReference>
<feature type="domain" description="Beta-lactamase-related" evidence="1">
    <location>
        <begin position="10"/>
        <end position="383"/>
    </location>
</feature>
<keyword evidence="2" id="KW-0378">Hydrolase</keyword>
<accession>A0A437SW52</accession>
<organism evidence="2 3">
    <name type="scientific">Lactobacillus xujianguonis</name>
    <dbReference type="NCBI Taxonomy" id="2495899"/>
    <lineage>
        <taxon>Bacteria</taxon>
        <taxon>Bacillati</taxon>
        <taxon>Bacillota</taxon>
        <taxon>Bacilli</taxon>
        <taxon>Lactobacillales</taxon>
        <taxon>Lactobacillaceae</taxon>
        <taxon>Lactobacillus</taxon>
    </lineage>
</organism>
<keyword evidence="3" id="KW-1185">Reference proteome</keyword>
<evidence type="ECO:0000313" key="2">
    <source>
        <dbReference type="EMBL" id="RVU71158.1"/>
    </source>
</evidence>
<dbReference type="InterPro" id="IPR050789">
    <property type="entry name" value="Diverse_Enzym_Activities"/>
</dbReference>
<gene>
    <name evidence="2" type="ORF">EJK17_03930</name>
</gene>
<dbReference type="PANTHER" id="PTHR43283:SF3">
    <property type="entry name" value="BETA-LACTAMASE FAMILY PROTEIN (AFU_ORTHOLOGUE AFUA_5G07500)"/>
    <property type="match status" value="1"/>
</dbReference>
<dbReference type="InterPro" id="IPR012338">
    <property type="entry name" value="Beta-lactam/transpept-like"/>
</dbReference>
<dbReference type="SUPFAM" id="SSF56601">
    <property type="entry name" value="beta-lactamase/transpeptidase-like"/>
    <property type="match status" value="1"/>
</dbReference>
<comment type="caution">
    <text evidence="2">The sequence shown here is derived from an EMBL/GenBank/DDBJ whole genome shotgun (WGS) entry which is preliminary data.</text>
</comment>
<dbReference type="PANTHER" id="PTHR43283">
    <property type="entry name" value="BETA-LACTAMASE-RELATED"/>
    <property type="match status" value="1"/>
</dbReference>